<name>A0A9Q0YKC8_HOLLE</name>
<dbReference type="Proteomes" id="UP001152320">
    <property type="component" value="Chromosome 19"/>
</dbReference>
<keyword evidence="4" id="KW-1185">Reference proteome</keyword>
<dbReference type="AlphaFoldDB" id="A0A9Q0YKC8"/>
<dbReference type="Gene3D" id="1.10.472.80">
    <property type="entry name" value="Ypt/Rab-GAP domain of gyp1p, domain 3"/>
    <property type="match status" value="1"/>
</dbReference>
<sequence length="579" mass="66385">MRKKFPDAAAVKGLRVHVNPASIDHRRILWDKFLQGWPESHARHPGRLRCLLKRGVPAEKRKDVWKALLACDQIRTTSSFSYQECVRAVRLQLVELNISEYSLSIHNNELWDANEESEQLDGEKHKPTNMRCLVALKTLRQIIVDVDRTFPTHRKFMGNSTAAKEGRASLFRLLSVYSVYNSEVGYCQGMSYIAGMLLMEMKSEEESFWSMVALFEKPKYLSGYFDATLQRIQSHAAIFDKLLQQRYPRLAKHFISLDVDPLMFVTPWFMCLFTSMPCWETVLAIWDLLLLDGISTIFRVALSILHLDQARCLGTSEMGQILPKLLHPSPELLECETFMPVVWKISVEKWEIESLHAVVTEEKEQPGSKRSRRSLERTENRIVKKFKNANENSSSLLQRMRNIFNPLGQRILQDASNVTSWTGQQEPSSSVNHVRYQTYRGRWAQGPGSARVIRNPSTRNVPIRHSPRVTIVTQAVQPKAKRMEKISVSQKNTNPGKRGRVQHVKVPSPTRPKRSGHSPREMKVVTRSARAQHSFKTFHTPTPLRKSQVKGHCIVSPDSSSPEELQLLKEAVVKDLSDM</sequence>
<dbReference type="InterPro" id="IPR035969">
    <property type="entry name" value="Rab-GAP_TBC_sf"/>
</dbReference>
<protein>
    <submittedName>
        <fullName evidence="3">TBC1 domain family member 10A</fullName>
    </submittedName>
</protein>
<feature type="region of interest" description="Disordered" evidence="1">
    <location>
        <begin position="484"/>
        <end position="561"/>
    </location>
</feature>
<reference evidence="3" key="1">
    <citation type="submission" date="2021-10" db="EMBL/GenBank/DDBJ databases">
        <title>Tropical sea cucumber genome reveals ecological adaptation and Cuvierian tubules defense mechanism.</title>
        <authorList>
            <person name="Chen T."/>
        </authorList>
    </citation>
    <scope>NUCLEOTIDE SEQUENCE</scope>
    <source>
        <strain evidence="3">Nanhai2018</strain>
        <tissue evidence="3">Muscle</tissue>
    </source>
</reference>
<dbReference type="Pfam" id="PF00566">
    <property type="entry name" value="RabGAP-TBC"/>
    <property type="match status" value="1"/>
</dbReference>
<dbReference type="SUPFAM" id="SSF47923">
    <property type="entry name" value="Ypt/Rab-GAP domain of gyp1p"/>
    <property type="match status" value="2"/>
</dbReference>
<dbReference type="EMBL" id="JAIZAY010000019">
    <property type="protein sequence ID" value="KAJ8024158.1"/>
    <property type="molecule type" value="Genomic_DNA"/>
</dbReference>
<dbReference type="GO" id="GO:0031267">
    <property type="term" value="F:small GTPase binding"/>
    <property type="evidence" value="ECO:0007669"/>
    <property type="project" value="TreeGrafter"/>
</dbReference>
<dbReference type="GO" id="GO:0005096">
    <property type="term" value="F:GTPase activator activity"/>
    <property type="evidence" value="ECO:0007669"/>
    <property type="project" value="TreeGrafter"/>
</dbReference>
<dbReference type="InterPro" id="IPR000195">
    <property type="entry name" value="Rab-GAP-TBC_dom"/>
</dbReference>
<organism evidence="3 4">
    <name type="scientific">Holothuria leucospilota</name>
    <name type="common">Black long sea cucumber</name>
    <name type="synonym">Mertensiothuria leucospilota</name>
    <dbReference type="NCBI Taxonomy" id="206669"/>
    <lineage>
        <taxon>Eukaryota</taxon>
        <taxon>Metazoa</taxon>
        <taxon>Echinodermata</taxon>
        <taxon>Eleutherozoa</taxon>
        <taxon>Echinozoa</taxon>
        <taxon>Holothuroidea</taxon>
        <taxon>Aspidochirotacea</taxon>
        <taxon>Aspidochirotida</taxon>
        <taxon>Holothuriidae</taxon>
        <taxon>Holothuria</taxon>
    </lineage>
</organism>
<comment type="caution">
    <text evidence="3">The sequence shown here is derived from an EMBL/GenBank/DDBJ whole genome shotgun (WGS) entry which is preliminary data.</text>
</comment>
<evidence type="ECO:0000256" key="1">
    <source>
        <dbReference type="SAM" id="MobiDB-lite"/>
    </source>
</evidence>
<dbReference type="SMART" id="SM00164">
    <property type="entry name" value="TBC"/>
    <property type="match status" value="1"/>
</dbReference>
<dbReference type="OrthoDB" id="294251at2759"/>
<evidence type="ECO:0000313" key="4">
    <source>
        <dbReference type="Proteomes" id="UP001152320"/>
    </source>
</evidence>
<dbReference type="FunFam" id="1.10.8.270:FF:000016">
    <property type="entry name" value="TBC1 domain family member 2A"/>
    <property type="match status" value="1"/>
</dbReference>
<dbReference type="InterPro" id="IPR050302">
    <property type="entry name" value="Rab_GAP_TBC_domain"/>
</dbReference>
<gene>
    <name evidence="3" type="ORF">HOLleu_36809</name>
</gene>
<feature type="domain" description="Rab-GAP TBC" evidence="2">
    <location>
        <begin position="55"/>
        <end position="293"/>
    </location>
</feature>
<dbReference type="PROSITE" id="PS50086">
    <property type="entry name" value="TBC_RABGAP"/>
    <property type="match status" value="1"/>
</dbReference>
<dbReference type="PANTHER" id="PTHR47219">
    <property type="entry name" value="RAB GTPASE-ACTIVATING PROTEIN 1-LIKE"/>
    <property type="match status" value="1"/>
</dbReference>
<evidence type="ECO:0000313" key="3">
    <source>
        <dbReference type="EMBL" id="KAJ8024158.1"/>
    </source>
</evidence>
<dbReference type="PANTHER" id="PTHR47219:SF9">
    <property type="entry name" value="GTPASE ACTIVATING PROTEIN AND CENTROSOME-ASSOCIATED, ISOFORM B"/>
    <property type="match status" value="1"/>
</dbReference>
<evidence type="ECO:0000259" key="2">
    <source>
        <dbReference type="PROSITE" id="PS50086"/>
    </source>
</evidence>
<dbReference type="FunFam" id="1.10.472.80:FF:000008">
    <property type="entry name" value="TBC1 domain family member 10A"/>
    <property type="match status" value="1"/>
</dbReference>
<dbReference type="Gene3D" id="1.10.8.270">
    <property type="entry name" value="putative rabgap domain of human tbc1 domain family member 14 like domains"/>
    <property type="match status" value="1"/>
</dbReference>
<proteinExistence type="predicted"/>
<feature type="compositionally biased region" description="Polar residues" evidence="1">
    <location>
        <begin position="529"/>
        <end position="540"/>
    </location>
</feature>
<accession>A0A9Q0YKC8</accession>